<accession>A0A318XLU6</accession>
<evidence type="ECO:0000313" key="1">
    <source>
        <dbReference type="EMBL" id="PYG87518.1"/>
    </source>
</evidence>
<comment type="caution">
    <text evidence="1">The sequence shown here is derived from an EMBL/GenBank/DDBJ whole genome shotgun (WGS) entry which is preliminary data.</text>
</comment>
<organism evidence="1 2">
    <name type="scientific">Ruminiclostridium sufflavum DSM 19573</name>
    <dbReference type="NCBI Taxonomy" id="1121337"/>
    <lineage>
        <taxon>Bacteria</taxon>
        <taxon>Bacillati</taxon>
        <taxon>Bacillota</taxon>
        <taxon>Clostridia</taxon>
        <taxon>Eubacteriales</taxon>
        <taxon>Oscillospiraceae</taxon>
        <taxon>Ruminiclostridium</taxon>
    </lineage>
</organism>
<keyword evidence="2" id="KW-1185">Reference proteome</keyword>
<sequence>MLSNSIVFQNSAEQLKTAIYGYNSSSGSYKPLSINEAGELLVNTGTSAIEIGTINKVLSIETLGTVNKVSILGTINQVSLLGTLSKVAELGTINQISLLGTLSKVSAVGTLSTVEQIGSLGTVGRVAELGTINQVSLLGTLSKVSAVGTLSTVEQIGSLGTVGRVAELGTINQVSLLGTLSRVLTVGTLNTVAGTVKINLADRTFTSITQTLTVSSATSTYSNLINIAKYQDTSWYFINTSATNKRAVTVQLAVTPSTAIGTYPRTLIFESATVNASPRVITNDYYLEYISAQINNTSSYQQDIVAVFNGRY</sequence>
<dbReference type="EMBL" id="QKMR01000010">
    <property type="protein sequence ID" value="PYG87518.1"/>
    <property type="molecule type" value="Genomic_DNA"/>
</dbReference>
<protein>
    <submittedName>
        <fullName evidence="1">Uncharacterized protein</fullName>
    </submittedName>
</protein>
<reference evidence="1 2" key="1">
    <citation type="submission" date="2018-06" db="EMBL/GenBank/DDBJ databases">
        <title>Genomic Encyclopedia of Type Strains, Phase I: the one thousand microbial genomes (KMG-I) project.</title>
        <authorList>
            <person name="Kyrpides N."/>
        </authorList>
    </citation>
    <scope>NUCLEOTIDE SEQUENCE [LARGE SCALE GENOMIC DNA]</scope>
    <source>
        <strain evidence="1 2">DSM 19573</strain>
    </source>
</reference>
<proteinExistence type="predicted"/>
<gene>
    <name evidence="1" type="ORF">LY28_01886</name>
</gene>
<name>A0A318XLU6_9FIRM</name>
<evidence type="ECO:0000313" key="2">
    <source>
        <dbReference type="Proteomes" id="UP000248132"/>
    </source>
</evidence>
<dbReference type="AlphaFoldDB" id="A0A318XLU6"/>
<dbReference type="Proteomes" id="UP000248132">
    <property type="component" value="Unassembled WGS sequence"/>
</dbReference>